<evidence type="ECO:0000313" key="3">
    <source>
        <dbReference type="Proteomes" id="UP000237144"/>
    </source>
</evidence>
<keyword evidence="3" id="KW-1185">Reference proteome</keyword>
<protein>
    <submittedName>
        <fullName evidence="2">Uncharacterized protein</fullName>
    </submittedName>
</protein>
<dbReference type="Proteomes" id="UP000237144">
    <property type="component" value="Unassembled WGS sequence"/>
</dbReference>
<accession>A0A2S5B300</accession>
<dbReference type="STRING" id="741276.A0A2S5B300"/>
<feature type="compositionally biased region" description="Low complexity" evidence="1">
    <location>
        <begin position="172"/>
        <end position="196"/>
    </location>
</feature>
<reference evidence="2 3" key="1">
    <citation type="journal article" date="2018" name="Front. Microbiol.">
        <title>Prospects for Fungal Bioremediation of Acidic Radioactive Waste Sites: Characterization and Genome Sequence of Rhodotorula taiwanensis MD1149.</title>
        <authorList>
            <person name="Tkavc R."/>
            <person name="Matrosova V.Y."/>
            <person name="Grichenko O.E."/>
            <person name="Gostincar C."/>
            <person name="Volpe R.P."/>
            <person name="Klimenkova P."/>
            <person name="Gaidamakova E.K."/>
            <person name="Zhou C.E."/>
            <person name="Stewart B.J."/>
            <person name="Lyman M.G."/>
            <person name="Malfatti S.A."/>
            <person name="Rubinfeld B."/>
            <person name="Courtot M."/>
            <person name="Singh J."/>
            <person name="Dalgard C.L."/>
            <person name="Hamilton T."/>
            <person name="Frey K.G."/>
            <person name="Gunde-Cimerman N."/>
            <person name="Dugan L."/>
            <person name="Daly M.J."/>
        </authorList>
    </citation>
    <scope>NUCLEOTIDE SEQUENCE [LARGE SCALE GENOMIC DNA]</scope>
    <source>
        <strain evidence="2 3">MD1149</strain>
    </source>
</reference>
<dbReference type="AlphaFoldDB" id="A0A2S5B300"/>
<evidence type="ECO:0000313" key="2">
    <source>
        <dbReference type="EMBL" id="POY71163.1"/>
    </source>
</evidence>
<feature type="region of interest" description="Disordered" evidence="1">
    <location>
        <begin position="160"/>
        <end position="205"/>
    </location>
</feature>
<dbReference type="OrthoDB" id="2536675at2759"/>
<proteinExistence type="predicted"/>
<gene>
    <name evidence="2" type="ORF">BMF94_5473</name>
</gene>
<sequence length="350" mass="37144">MTGQPATIVARWPSANPLSAIPLLGRALTVSRPGTSLGRRAVQIKPYRLPAGGREVPQGRNMYVVREHDGNADRVAVFVEDPNAPTRPPGKGKSTAHKQDDDDDDDDILFVDQDAREREKGHPRWTYCSIVQPPLSTSGDGDSAPAAAALFDTFIQRALFAPPQPGGGQSTSNSREGAAAAGRSSTPQQQQQQQQQAGSGPHQHWQPRAQVISIEGFVFALASSAGATAGATGSGATAPDWIIRVGSVGLKGGAASGVTKGCILEATYVPVPYLPTGSTFARDFVLSLFPDAAVRNGEIELVEPSETDFAEAGMLDPPDADKGEEVGEWEWQGKHTLFAYVHQFKKEGIL</sequence>
<organism evidence="2 3">
    <name type="scientific">Rhodotorula taiwanensis</name>
    <dbReference type="NCBI Taxonomy" id="741276"/>
    <lineage>
        <taxon>Eukaryota</taxon>
        <taxon>Fungi</taxon>
        <taxon>Dikarya</taxon>
        <taxon>Basidiomycota</taxon>
        <taxon>Pucciniomycotina</taxon>
        <taxon>Microbotryomycetes</taxon>
        <taxon>Sporidiobolales</taxon>
        <taxon>Sporidiobolaceae</taxon>
        <taxon>Rhodotorula</taxon>
    </lineage>
</organism>
<dbReference type="EMBL" id="PJQD01000085">
    <property type="protein sequence ID" value="POY71163.1"/>
    <property type="molecule type" value="Genomic_DNA"/>
</dbReference>
<name>A0A2S5B300_9BASI</name>
<feature type="region of interest" description="Disordered" evidence="1">
    <location>
        <begin position="81"/>
        <end position="107"/>
    </location>
</feature>
<comment type="caution">
    <text evidence="2">The sequence shown here is derived from an EMBL/GenBank/DDBJ whole genome shotgun (WGS) entry which is preliminary data.</text>
</comment>
<evidence type="ECO:0000256" key="1">
    <source>
        <dbReference type="SAM" id="MobiDB-lite"/>
    </source>
</evidence>